<dbReference type="InterPro" id="IPR036365">
    <property type="entry name" value="PGBD-like_sf"/>
</dbReference>
<feature type="region of interest" description="Disordered" evidence="5">
    <location>
        <begin position="386"/>
        <end position="409"/>
    </location>
</feature>
<evidence type="ECO:0000313" key="7">
    <source>
        <dbReference type="EMBL" id="MEW2367679.1"/>
    </source>
</evidence>
<comment type="caution">
    <text evidence="7">The sequence shown here is derived from an EMBL/GenBank/DDBJ whole genome shotgun (WGS) entry which is preliminary data.</text>
</comment>
<sequence length="409" mass="42822">MSLPLFQEVLAPSDCGCPGCDARRCAARSARVGRATTGALMVAVATATTVGGAVQACAAEPAAAAPGPAAAGHTAVQATARQGAVTSRTEIIRHAQHWVDRGVRYSMGSYYEGYRQDCSGFVSMAWGLSGSQWTGSLASYGVRVSKSDLQPGDMLLYHNAANPVNGSHVVLFGGWTDAAHTHYVAYELTPPHAMRRVTPFPYWNHTSGYVAYRSRAVTPGGGQGGGGTPARPAQGAFPGAGVFGPGQHNTYITQLGEMLVQRGGARFYSTGPGPSWGQADQRATAAFQHAQGWRGAEADGIPGPDTWRLLANGTGHDIPAASGGGGTADGVPAFPGRGVFRPGQSNSFVTQLGRQLVKKGFGQHYAVGPGPSWSESDRRNVEAFQRAQGWRGADADGIPGPETWRRLFR</sequence>
<dbReference type="InterPro" id="IPR047763">
    <property type="entry name" value="PG_bind_dom_phiBT1-type"/>
</dbReference>
<organism evidence="7 8">
    <name type="scientific">Streptomyces huasconensis</name>
    <dbReference type="NCBI Taxonomy" id="1854574"/>
    <lineage>
        <taxon>Bacteria</taxon>
        <taxon>Bacillati</taxon>
        <taxon>Actinomycetota</taxon>
        <taxon>Actinomycetes</taxon>
        <taxon>Kitasatosporales</taxon>
        <taxon>Streptomycetaceae</taxon>
        <taxon>Streptomyces</taxon>
    </lineage>
</organism>
<accession>A0ABV3M7K0</accession>
<evidence type="ECO:0000256" key="4">
    <source>
        <dbReference type="ARBA" id="ARBA00022807"/>
    </source>
</evidence>
<dbReference type="InterPro" id="IPR036366">
    <property type="entry name" value="PGBDSf"/>
</dbReference>
<keyword evidence="2" id="KW-0645">Protease</keyword>
<evidence type="ECO:0000259" key="6">
    <source>
        <dbReference type="PROSITE" id="PS51935"/>
    </source>
</evidence>
<feature type="domain" description="NlpC/P60" evidence="6">
    <location>
        <begin position="85"/>
        <end position="214"/>
    </location>
</feature>
<dbReference type="Gene3D" id="1.10.101.10">
    <property type="entry name" value="PGBD-like superfamily/PGBD"/>
    <property type="match status" value="2"/>
</dbReference>
<evidence type="ECO:0000256" key="2">
    <source>
        <dbReference type="ARBA" id="ARBA00022670"/>
    </source>
</evidence>
<dbReference type="InterPro" id="IPR000064">
    <property type="entry name" value="NLP_P60_dom"/>
</dbReference>
<name>A0ABV3M7K0_9ACTN</name>
<dbReference type="RefSeq" id="WP_359773808.1">
    <property type="nucleotide sequence ID" value="NZ_JBEYRR010000001.1"/>
</dbReference>
<dbReference type="SUPFAM" id="SSF47090">
    <property type="entry name" value="PGBD-like"/>
    <property type="match status" value="2"/>
</dbReference>
<gene>
    <name evidence="7" type="ORF">AB0887_37875</name>
</gene>
<comment type="similarity">
    <text evidence="1">Belongs to the peptidase C40 family.</text>
</comment>
<dbReference type="Pfam" id="PF00877">
    <property type="entry name" value="NLPC_P60"/>
    <property type="match status" value="1"/>
</dbReference>
<dbReference type="NCBIfam" id="NF038080">
    <property type="entry name" value="PG_bind_siph"/>
    <property type="match status" value="2"/>
</dbReference>
<dbReference type="EMBL" id="JBEYRS010000029">
    <property type="protein sequence ID" value="MEW2367679.1"/>
    <property type="molecule type" value="Genomic_DNA"/>
</dbReference>
<evidence type="ECO:0000256" key="1">
    <source>
        <dbReference type="ARBA" id="ARBA00007074"/>
    </source>
</evidence>
<keyword evidence="8" id="KW-1185">Reference proteome</keyword>
<dbReference type="SUPFAM" id="SSF54001">
    <property type="entry name" value="Cysteine proteinases"/>
    <property type="match status" value="1"/>
</dbReference>
<reference evidence="7 8" key="1">
    <citation type="submission" date="2024-06" db="EMBL/GenBank/DDBJ databases">
        <title>The Natural Products Discovery Center: Release of the First 8490 Sequenced Strains for Exploring Actinobacteria Biosynthetic Diversity.</title>
        <authorList>
            <person name="Kalkreuter E."/>
            <person name="Kautsar S.A."/>
            <person name="Yang D."/>
            <person name="Bader C.D."/>
            <person name="Teijaro C.N."/>
            <person name="Fluegel L."/>
            <person name="Davis C.M."/>
            <person name="Simpson J.R."/>
            <person name="Lauterbach L."/>
            <person name="Steele A.D."/>
            <person name="Gui C."/>
            <person name="Meng S."/>
            <person name="Li G."/>
            <person name="Viehrig K."/>
            <person name="Ye F."/>
            <person name="Su P."/>
            <person name="Kiefer A.F."/>
            <person name="Nichols A."/>
            <person name="Cepeda A.J."/>
            <person name="Yan W."/>
            <person name="Fan B."/>
            <person name="Jiang Y."/>
            <person name="Adhikari A."/>
            <person name="Zheng C.-J."/>
            <person name="Schuster L."/>
            <person name="Cowan T.M."/>
            <person name="Smanski M.J."/>
            <person name="Chevrette M.G."/>
            <person name="De Carvalho L.P.S."/>
            <person name="Shen B."/>
        </authorList>
    </citation>
    <scope>NUCLEOTIDE SEQUENCE [LARGE SCALE GENOMIC DNA]</scope>
    <source>
        <strain evidence="7 8">NPDC047833</strain>
    </source>
</reference>
<keyword evidence="4" id="KW-0788">Thiol protease</keyword>
<protein>
    <submittedName>
        <fullName evidence="7">Peptidoglycan-binding protein</fullName>
    </submittedName>
</protein>
<dbReference type="InterPro" id="IPR038765">
    <property type="entry name" value="Papain-like_cys_pep_sf"/>
</dbReference>
<dbReference type="Proteomes" id="UP001553843">
    <property type="component" value="Unassembled WGS sequence"/>
</dbReference>
<dbReference type="PROSITE" id="PS51935">
    <property type="entry name" value="NLPC_P60"/>
    <property type="match status" value="1"/>
</dbReference>
<proteinExistence type="inferred from homology"/>
<evidence type="ECO:0000313" key="8">
    <source>
        <dbReference type="Proteomes" id="UP001553843"/>
    </source>
</evidence>
<keyword evidence="3" id="KW-0378">Hydrolase</keyword>
<evidence type="ECO:0000256" key="5">
    <source>
        <dbReference type="SAM" id="MobiDB-lite"/>
    </source>
</evidence>
<dbReference type="Gene3D" id="3.90.1720.10">
    <property type="entry name" value="endopeptidase domain like (from Nostoc punctiforme)"/>
    <property type="match status" value="1"/>
</dbReference>
<evidence type="ECO:0000256" key="3">
    <source>
        <dbReference type="ARBA" id="ARBA00022801"/>
    </source>
</evidence>